<dbReference type="PRINTS" id="PR00385">
    <property type="entry name" value="P450"/>
</dbReference>
<dbReference type="GO" id="GO:0020037">
    <property type="term" value="F:heme binding"/>
    <property type="evidence" value="ECO:0007669"/>
    <property type="project" value="InterPro"/>
</dbReference>
<protein>
    <submittedName>
        <fullName evidence="16">Uncharacterized protein LOC119644734</fullName>
    </submittedName>
</protein>
<dbReference type="RefSeq" id="XP_037900380.1">
    <property type="nucleotide sequence ID" value="XM_038044452.1"/>
</dbReference>
<dbReference type="PROSITE" id="PS00086">
    <property type="entry name" value="CYTOCHROME_P450"/>
    <property type="match status" value="2"/>
</dbReference>
<keyword evidence="15" id="KW-1185">Reference proteome</keyword>
<keyword evidence="12" id="KW-0503">Monooxygenase</keyword>
<evidence type="ECO:0000313" key="16">
    <source>
        <dbReference type="RefSeq" id="XP_037900380.1"/>
    </source>
</evidence>
<reference evidence="16" key="1">
    <citation type="submission" date="2025-08" db="UniProtKB">
        <authorList>
            <consortium name="RefSeq"/>
        </authorList>
    </citation>
    <scope>IDENTIFICATION</scope>
    <source>
        <tissue evidence="16">Whole body pupa</tissue>
    </source>
</reference>
<evidence type="ECO:0000256" key="1">
    <source>
        <dbReference type="ARBA" id="ARBA00001971"/>
    </source>
</evidence>
<keyword evidence="9" id="KW-0492">Microsome</keyword>
<dbReference type="Gene3D" id="1.10.630.10">
    <property type="entry name" value="Cytochrome P450"/>
    <property type="match status" value="2"/>
</dbReference>
<dbReference type="InterPro" id="IPR001128">
    <property type="entry name" value="Cyt_P450"/>
</dbReference>
<keyword evidence="13" id="KW-0472">Membrane</keyword>
<evidence type="ECO:0000256" key="4">
    <source>
        <dbReference type="ARBA" id="ARBA00004406"/>
    </source>
</evidence>
<evidence type="ECO:0000313" key="15">
    <source>
        <dbReference type="Proteomes" id="UP000092443"/>
    </source>
</evidence>
<dbReference type="InterPro" id="IPR002401">
    <property type="entry name" value="Cyt_P450_E_grp-I"/>
</dbReference>
<organism evidence="15 16">
    <name type="scientific">Glossina fuscipes</name>
    <dbReference type="NCBI Taxonomy" id="7396"/>
    <lineage>
        <taxon>Eukaryota</taxon>
        <taxon>Metazoa</taxon>
        <taxon>Ecdysozoa</taxon>
        <taxon>Arthropoda</taxon>
        <taxon>Hexapoda</taxon>
        <taxon>Insecta</taxon>
        <taxon>Pterygota</taxon>
        <taxon>Neoptera</taxon>
        <taxon>Endopterygota</taxon>
        <taxon>Diptera</taxon>
        <taxon>Brachycera</taxon>
        <taxon>Muscomorpha</taxon>
        <taxon>Hippoboscoidea</taxon>
        <taxon>Glossinidae</taxon>
        <taxon>Glossina</taxon>
    </lineage>
</organism>
<evidence type="ECO:0000256" key="13">
    <source>
        <dbReference type="ARBA" id="ARBA00023136"/>
    </source>
</evidence>
<keyword evidence="6 14" id="KW-0349">Heme</keyword>
<evidence type="ECO:0000256" key="14">
    <source>
        <dbReference type="PIRSR" id="PIRSR602401-1"/>
    </source>
</evidence>
<dbReference type="GO" id="GO:0005506">
    <property type="term" value="F:iron ion binding"/>
    <property type="evidence" value="ECO:0007669"/>
    <property type="project" value="InterPro"/>
</dbReference>
<dbReference type="Proteomes" id="UP000092443">
    <property type="component" value="Unplaced"/>
</dbReference>
<dbReference type="CDD" id="cd20628">
    <property type="entry name" value="CYP4"/>
    <property type="match status" value="2"/>
</dbReference>
<dbReference type="GO" id="GO:0005789">
    <property type="term" value="C:endoplasmic reticulum membrane"/>
    <property type="evidence" value="ECO:0007669"/>
    <property type="project" value="UniProtKB-SubCell"/>
</dbReference>
<keyword evidence="11 14" id="KW-0408">Iron</keyword>
<evidence type="ECO:0000256" key="7">
    <source>
        <dbReference type="ARBA" id="ARBA00022723"/>
    </source>
</evidence>
<dbReference type="KEGG" id="gfs:119644734"/>
<dbReference type="SUPFAM" id="SSF48264">
    <property type="entry name" value="Cytochrome P450"/>
    <property type="match status" value="2"/>
</dbReference>
<evidence type="ECO:0000256" key="10">
    <source>
        <dbReference type="ARBA" id="ARBA00023002"/>
    </source>
</evidence>
<evidence type="ECO:0000256" key="6">
    <source>
        <dbReference type="ARBA" id="ARBA00022617"/>
    </source>
</evidence>
<keyword evidence="8" id="KW-0256">Endoplasmic reticulum</keyword>
<evidence type="ECO:0000256" key="9">
    <source>
        <dbReference type="ARBA" id="ARBA00022848"/>
    </source>
</evidence>
<evidence type="ECO:0000256" key="2">
    <source>
        <dbReference type="ARBA" id="ARBA00003690"/>
    </source>
</evidence>
<dbReference type="GO" id="GO:0016705">
    <property type="term" value="F:oxidoreductase activity, acting on paired donors, with incorporation or reduction of molecular oxygen"/>
    <property type="evidence" value="ECO:0007669"/>
    <property type="project" value="InterPro"/>
</dbReference>
<feature type="binding site" description="axial binding residue" evidence="14">
    <location>
        <position position="452"/>
    </location>
    <ligand>
        <name>heme</name>
        <dbReference type="ChEBI" id="CHEBI:30413"/>
    </ligand>
    <ligandPart>
        <name>Fe</name>
        <dbReference type="ChEBI" id="CHEBI:18248"/>
    </ligandPart>
</feature>
<evidence type="ECO:0000256" key="5">
    <source>
        <dbReference type="ARBA" id="ARBA00010617"/>
    </source>
</evidence>
<dbReference type="PANTHER" id="PTHR24291">
    <property type="entry name" value="CYTOCHROME P450 FAMILY 4"/>
    <property type="match status" value="1"/>
</dbReference>
<comment type="subcellular location">
    <subcellularLocation>
        <location evidence="4">Endoplasmic reticulum membrane</location>
        <topology evidence="4">Peripheral membrane protein</topology>
    </subcellularLocation>
    <subcellularLocation>
        <location evidence="3">Microsome membrane</location>
        <topology evidence="3">Peripheral membrane protein</topology>
    </subcellularLocation>
</comment>
<evidence type="ECO:0000256" key="8">
    <source>
        <dbReference type="ARBA" id="ARBA00022824"/>
    </source>
</evidence>
<dbReference type="InterPro" id="IPR017972">
    <property type="entry name" value="Cyt_P450_CS"/>
</dbReference>
<evidence type="ECO:0000256" key="11">
    <source>
        <dbReference type="ARBA" id="ARBA00023004"/>
    </source>
</evidence>
<dbReference type="InterPro" id="IPR050196">
    <property type="entry name" value="Cytochrome_P450_Monoox"/>
</dbReference>
<comment type="similarity">
    <text evidence="5">Belongs to the cytochrome P450 family.</text>
</comment>
<dbReference type="FunFam" id="1.10.630.10:FF:000035">
    <property type="entry name" value="CYtochrome P450 family"/>
    <property type="match status" value="2"/>
</dbReference>
<evidence type="ECO:0000256" key="3">
    <source>
        <dbReference type="ARBA" id="ARBA00004174"/>
    </source>
</evidence>
<dbReference type="PRINTS" id="PR00463">
    <property type="entry name" value="EP450I"/>
</dbReference>
<keyword evidence="10" id="KW-0560">Oxidoreductase</keyword>
<dbReference type="InterPro" id="IPR036396">
    <property type="entry name" value="Cyt_P450_sf"/>
</dbReference>
<dbReference type="Pfam" id="PF00067">
    <property type="entry name" value="p450"/>
    <property type="match status" value="2"/>
</dbReference>
<dbReference type="AlphaFoldDB" id="A0A9C6E1E1"/>
<evidence type="ECO:0000256" key="12">
    <source>
        <dbReference type="ARBA" id="ARBA00023033"/>
    </source>
</evidence>
<dbReference type="PANTHER" id="PTHR24291:SF187">
    <property type="entry name" value="CYTOCHROME P450 4AE1-RELATED"/>
    <property type="match status" value="1"/>
</dbReference>
<comment type="function">
    <text evidence="2">May be involved in the metabolism of insect hormones and in the breakdown of synthetic insecticides.</text>
</comment>
<sequence length="1013" mass="117313">MFLAIFIIFISALLLWDYLSVKRRNDMLHYMPGPRALPFVGNALMYRGQTQEEISKLIQRNRKKYGPLYRVWVLRQLAVFSCDPKDYEAVLNSTEYLTKNNLYDLLYGWLGTGLLMSDGKKWHSRRKIITPAFHFKILEDFVEVFDQQSGVMVKNLLSKADGKTPINMYPVVCLAALDIIAETAMGVKINAQQNPQFPYVQAVQCASDIISKRFVKVWLRVNWIFRLLAPHDYRRLMESIRLMHEFTEKIIMERRKTLQENLKKDSYGALNQVDELGQKKRMALLDVLLQSTENGVGLSNEDIREEVDTFMFEGHDTTTSAISFALCLISRHPEVQQKLFDEIRSVFGVDKDRSVTIRDLGELKYLECVIKESMRLYPPVQMIGRYFNEDVEIRGKRIPANTNFTLGIFIILRDPNYFEDPDVFKPERFMAENIHKIYPYAYIPFSAGPRNCIGQKFALLEMKSTISKMLRHFELLPLGPEVRPLLNLVLRSVNGCHIGLRPRILQGSIMLLEIILFVTILVTWDYYKRSVATKTLKNIPIVSRIPFIGSFLILGTMHPDNFHIRWPQFVQRYGKTFYSRIIGQTVVVTVDHRLVDALLSSRQHLSKHFVYHFLKDWLGSGLLLSSGQIWQQMRKIITPTFHFQILEQFIEIFNHQADTFINTLEKFADGKQYVNIYDAVSLLTLDNIAEAAMGVSINAQLNFKMDFVKAVKVVTDIISDGFVRPHLGIPWLRRLTSPRLHKARADSVRIIHQFTERIIRERQDFLLENSHLERKVSQTDNDLHLKKRSALLDVLLTSLDVNGQPLTDKQIRDEVNTFLFEGHDTTSSAISFCLYALSRHANEQQKLFEELHSYFGDDLQRPLNYNDLQQLPYLNCVIKESLRLYPPISAIGRMLDSSLEMDDYTLLTGTNVIILLREMLRDPHVFSNPQNFQPERHFTLTTESTAYSNIPFSAGPRNCIGQRFALNEIRVILIKVLRHYELLPIGPEAQPSIKLILRSTTGINIGLRPRHYV</sequence>
<keyword evidence="7 14" id="KW-0479">Metal-binding</keyword>
<dbReference type="GO" id="GO:0004497">
    <property type="term" value="F:monooxygenase activity"/>
    <property type="evidence" value="ECO:0007669"/>
    <property type="project" value="UniProtKB-KW"/>
</dbReference>
<gene>
    <name evidence="16" type="primary">LOC119644734</name>
</gene>
<proteinExistence type="inferred from homology"/>
<name>A0A9C6E1E1_9MUSC</name>
<accession>A0A9C6E1E1</accession>
<dbReference type="GeneID" id="119644734"/>
<comment type="cofactor">
    <cofactor evidence="1 14">
        <name>heme</name>
        <dbReference type="ChEBI" id="CHEBI:30413"/>
    </cofactor>
</comment>